<dbReference type="eggNOG" id="COG0583">
    <property type="taxonomic scope" value="Bacteria"/>
</dbReference>
<dbReference type="FunFam" id="1.10.10.10:FF:000001">
    <property type="entry name" value="LysR family transcriptional regulator"/>
    <property type="match status" value="1"/>
</dbReference>
<protein>
    <submittedName>
        <fullName evidence="6">LysR family transcriptional regulator</fullName>
    </submittedName>
</protein>
<evidence type="ECO:0000256" key="4">
    <source>
        <dbReference type="ARBA" id="ARBA00023163"/>
    </source>
</evidence>
<dbReference type="InterPro" id="IPR058163">
    <property type="entry name" value="LysR-type_TF_proteobact-type"/>
</dbReference>
<keyword evidence="7" id="KW-1185">Reference proteome</keyword>
<dbReference type="PANTHER" id="PTHR30537:SF5">
    <property type="entry name" value="HTH-TYPE TRANSCRIPTIONAL ACTIVATOR TTDR-RELATED"/>
    <property type="match status" value="1"/>
</dbReference>
<dbReference type="PRINTS" id="PR00039">
    <property type="entry name" value="HTHLYSR"/>
</dbReference>
<evidence type="ECO:0000313" key="7">
    <source>
        <dbReference type="Proteomes" id="UP000002949"/>
    </source>
</evidence>
<dbReference type="AlphaFoldDB" id="G6Y2H9"/>
<dbReference type="Gene3D" id="3.40.190.10">
    <property type="entry name" value="Periplasmic binding protein-like II"/>
    <property type="match status" value="2"/>
</dbReference>
<keyword evidence="4" id="KW-0804">Transcription</keyword>
<reference evidence="6 7" key="1">
    <citation type="journal article" date="2012" name="J. Bacteriol.">
        <title>Draft Genome Sequence of Plant Growth-Promoting Rhizobium Mesorhizobium amorphae, Isolated from Zinc-Lead Mine Tailings.</title>
        <authorList>
            <person name="Hao X."/>
            <person name="Lin Y."/>
            <person name="Johnstone L."/>
            <person name="Baltrus D.A."/>
            <person name="Miller S.J."/>
            <person name="Wei G."/>
            <person name="Rensing C."/>
        </authorList>
    </citation>
    <scope>NUCLEOTIDE SEQUENCE [LARGE SCALE GENOMIC DNA]</scope>
    <source>
        <strain evidence="6 7">CCNWGS0123</strain>
    </source>
</reference>
<dbReference type="PROSITE" id="PS50931">
    <property type="entry name" value="HTH_LYSR"/>
    <property type="match status" value="1"/>
</dbReference>
<dbReference type="Gene3D" id="1.10.10.10">
    <property type="entry name" value="Winged helix-like DNA-binding domain superfamily/Winged helix DNA-binding domain"/>
    <property type="match status" value="1"/>
</dbReference>
<organism evidence="6 7">
    <name type="scientific">Mesorhizobium amorphae CCNWGS0123</name>
    <dbReference type="NCBI Taxonomy" id="1082933"/>
    <lineage>
        <taxon>Bacteria</taxon>
        <taxon>Pseudomonadati</taxon>
        <taxon>Pseudomonadota</taxon>
        <taxon>Alphaproteobacteria</taxon>
        <taxon>Hyphomicrobiales</taxon>
        <taxon>Phyllobacteriaceae</taxon>
        <taxon>Mesorhizobium</taxon>
    </lineage>
</organism>
<sequence>MARQTMRSKTLYHNILRLLPTFEAAARRESFTLAGEEVGLSQSSVSKQIIQLESRLGQPLFARAHKQISLTPAGDRLLRAYSAAASQIIDALEDLIQDRSRQQIVLSTSTANATFMLLPRVAEVRECFGGGEIFVVTADPQGIEPTGQVDLVFTFGEPDFPGLTLRPLFSDIMTPVCSPEFLEKNGPLLKVTDLQNCELLYMQAQHPSWVGWRQWLREFSLEPPKNQRTMGFNNYYNLIQACLAGQGVALGYLRVLGELLEAGRLVTPLPEFRQTEDKYHIAWPSHRPPDFPIQRFEEWLTRRYGGPIKGFSLSGD</sequence>
<dbReference type="InterPro" id="IPR000847">
    <property type="entry name" value="LysR_HTH_N"/>
</dbReference>
<dbReference type="GO" id="GO:0003677">
    <property type="term" value="F:DNA binding"/>
    <property type="evidence" value="ECO:0007669"/>
    <property type="project" value="UniProtKB-KW"/>
</dbReference>
<keyword evidence="3" id="KW-0238">DNA-binding</keyword>
<evidence type="ECO:0000259" key="5">
    <source>
        <dbReference type="PROSITE" id="PS50931"/>
    </source>
</evidence>
<evidence type="ECO:0000313" key="6">
    <source>
        <dbReference type="EMBL" id="EHH14029.1"/>
    </source>
</evidence>
<dbReference type="SUPFAM" id="SSF53850">
    <property type="entry name" value="Periplasmic binding protein-like II"/>
    <property type="match status" value="1"/>
</dbReference>
<dbReference type="EMBL" id="AGSN01000008">
    <property type="protein sequence ID" value="EHH14029.1"/>
    <property type="molecule type" value="Genomic_DNA"/>
</dbReference>
<dbReference type="GO" id="GO:0003700">
    <property type="term" value="F:DNA-binding transcription factor activity"/>
    <property type="evidence" value="ECO:0007669"/>
    <property type="project" value="InterPro"/>
</dbReference>
<feature type="domain" description="HTH lysR-type" evidence="5">
    <location>
        <begin position="14"/>
        <end position="71"/>
    </location>
</feature>
<dbReference type="Pfam" id="PF03466">
    <property type="entry name" value="LysR_substrate"/>
    <property type="match status" value="1"/>
</dbReference>
<dbReference type="Pfam" id="PF00126">
    <property type="entry name" value="HTH_1"/>
    <property type="match status" value="1"/>
</dbReference>
<evidence type="ECO:0000256" key="3">
    <source>
        <dbReference type="ARBA" id="ARBA00023125"/>
    </source>
</evidence>
<dbReference type="Proteomes" id="UP000002949">
    <property type="component" value="Unassembled WGS sequence"/>
</dbReference>
<evidence type="ECO:0000256" key="1">
    <source>
        <dbReference type="ARBA" id="ARBA00009437"/>
    </source>
</evidence>
<proteinExistence type="inferred from homology"/>
<dbReference type="InterPro" id="IPR036390">
    <property type="entry name" value="WH_DNA-bd_sf"/>
</dbReference>
<accession>G6Y2H9</accession>
<dbReference type="PANTHER" id="PTHR30537">
    <property type="entry name" value="HTH-TYPE TRANSCRIPTIONAL REGULATOR"/>
    <property type="match status" value="1"/>
</dbReference>
<dbReference type="InterPro" id="IPR005119">
    <property type="entry name" value="LysR_subst-bd"/>
</dbReference>
<dbReference type="InterPro" id="IPR036388">
    <property type="entry name" value="WH-like_DNA-bd_sf"/>
</dbReference>
<keyword evidence="2" id="KW-0805">Transcription regulation</keyword>
<dbReference type="SUPFAM" id="SSF46785">
    <property type="entry name" value="Winged helix' DNA-binding domain"/>
    <property type="match status" value="1"/>
</dbReference>
<comment type="similarity">
    <text evidence="1">Belongs to the LysR transcriptional regulatory family.</text>
</comment>
<gene>
    <name evidence="6" type="ORF">MEA186_00601</name>
</gene>
<evidence type="ECO:0000256" key="2">
    <source>
        <dbReference type="ARBA" id="ARBA00023015"/>
    </source>
</evidence>
<name>G6Y2H9_9HYPH</name>